<organism evidence="1 2">
    <name type="scientific">Rubripirellula obstinata</name>
    <dbReference type="NCBI Taxonomy" id="406547"/>
    <lineage>
        <taxon>Bacteria</taxon>
        <taxon>Pseudomonadati</taxon>
        <taxon>Planctomycetota</taxon>
        <taxon>Planctomycetia</taxon>
        <taxon>Pirellulales</taxon>
        <taxon>Pirellulaceae</taxon>
        <taxon>Rubripirellula</taxon>
    </lineage>
</organism>
<gene>
    <name evidence="1" type="ORF">LF1_48450</name>
</gene>
<evidence type="ECO:0000313" key="1">
    <source>
        <dbReference type="EMBL" id="KAA1262282.1"/>
    </source>
</evidence>
<comment type="caution">
    <text evidence="1">The sequence shown here is derived from an EMBL/GenBank/DDBJ whole genome shotgun (WGS) entry which is preliminary data.</text>
</comment>
<sequence length="83" mass="8986">MGRHDPGATHPAKGCHRSAAKLAGFAKHSWAQLRESLPNSELDSGQFLSGITRLRVWFSVLSAVELAHLLSILEASIANPIRT</sequence>
<proteinExistence type="predicted"/>
<dbReference type="AlphaFoldDB" id="A0A5B1CPJ2"/>
<reference evidence="1 2" key="1">
    <citation type="submission" date="2019-08" db="EMBL/GenBank/DDBJ databases">
        <title>Deep-cultivation of Planctomycetes and their phenomic and genomic characterization uncovers novel biology.</title>
        <authorList>
            <person name="Wiegand S."/>
            <person name="Jogler M."/>
            <person name="Boedeker C."/>
            <person name="Pinto D."/>
            <person name="Vollmers J."/>
            <person name="Rivas-Marin E."/>
            <person name="Kohn T."/>
            <person name="Peeters S.H."/>
            <person name="Heuer A."/>
            <person name="Rast P."/>
            <person name="Oberbeckmann S."/>
            <person name="Bunk B."/>
            <person name="Jeske O."/>
            <person name="Meyerdierks A."/>
            <person name="Storesund J.E."/>
            <person name="Kallscheuer N."/>
            <person name="Luecker S."/>
            <person name="Lage O.M."/>
            <person name="Pohl T."/>
            <person name="Merkel B.J."/>
            <person name="Hornburger P."/>
            <person name="Mueller R.-W."/>
            <person name="Bruemmer F."/>
            <person name="Labrenz M."/>
            <person name="Spormann A.M."/>
            <person name="Op Den Camp H."/>
            <person name="Overmann J."/>
            <person name="Amann R."/>
            <person name="Jetten M.S.M."/>
            <person name="Mascher T."/>
            <person name="Medema M.H."/>
            <person name="Devos D.P."/>
            <person name="Kaster A.-K."/>
            <person name="Ovreas L."/>
            <person name="Rohde M."/>
            <person name="Galperin M.Y."/>
            <person name="Jogler C."/>
        </authorList>
    </citation>
    <scope>NUCLEOTIDE SEQUENCE [LARGE SCALE GENOMIC DNA]</scope>
    <source>
        <strain evidence="1 2">LF1</strain>
    </source>
</reference>
<keyword evidence="2" id="KW-1185">Reference proteome</keyword>
<dbReference type="Proteomes" id="UP000322699">
    <property type="component" value="Unassembled WGS sequence"/>
</dbReference>
<protein>
    <submittedName>
        <fullName evidence="1">Uncharacterized protein</fullName>
    </submittedName>
</protein>
<name>A0A5B1CPJ2_9BACT</name>
<evidence type="ECO:0000313" key="2">
    <source>
        <dbReference type="Proteomes" id="UP000322699"/>
    </source>
</evidence>
<dbReference type="EMBL" id="VRLW01000001">
    <property type="protein sequence ID" value="KAA1262282.1"/>
    <property type="molecule type" value="Genomic_DNA"/>
</dbReference>
<accession>A0A5B1CPJ2</accession>